<reference evidence="2" key="1">
    <citation type="journal article" date="2013" name="J. Plant Res.">
        <title>Effect of fungi and light on seed germination of three Opuntia species from semiarid lands of central Mexico.</title>
        <authorList>
            <person name="Delgado-Sanchez P."/>
            <person name="Jimenez-Bremont J.F."/>
            <person name="Guerrero-Gonzalez Mde L."/>
            <person name="Flores J."/>
        </authorList>
    </citation>
    <scope>NUCLEOTIDE SEQUENCE</scope>
    <source>
        <tissue evidence="2">Cladode</tissue>
    </source>
</reference>
<name>A0A7C9ERD2_OPUST</name>
<accession>A0A7C9ERD2</accession>
<dbReference type="EMBL" id="GISG01256280">
    <property type="protein sequence ID" value="MBA4672726.1"/>
    <property type="molecule type" value="Transcribed_RNA"/>
</dbReference>
<reference evidence="2" key="2">
    <citation type="submission" date="2020-07" db="EMBL/GenBank/DDBJ databases">
        <authorList>
            <person name="Vera ALvarez R."/>
            <person name="Arias-Moreno D.M."/>
            <person name="Jimenez-Jacinto V."/>
            <person name="Jimenez-Bremont J.F."/>
            <person name="Swaminathan K."/>
            <person name="Moose S.P."/>
            <person name="Guerrero-Gonzalez M.L."/>
            <person name="Marino-Ramirez L."/>
            <person name="Landsman D."/>
            <person name="Rodriguez-Kessler M."/>
            <person name="Delgado-Sanchez P."/>
        </authorList>
    </citation>
    <scope>NUCLEOTIDE SEQUENCE</scope>
    <source>
        <tissue evidence="2">Cladode</tissue>
    </source>
</reference>
<evidence type="ECO:0000313" key="2">
    <source>
        <dbReference type="EMBL" id="MBA4672726.1"/>
    </source>
</evidence>
<proteinExistence type="predicted"/>
<evidence type="ECO:0000256" key="1">
    <source>
        <dbReference type="SAM" id="MobiDB-lite"/>
    </source>
</evidence>
<sequence>MSDSMTSRDLPTTSSNSSWTRPCTVGWSTNLAMIHSIKTATVSVPLNIISQRTAIMSESESFSESRRDKRTSTKSRGCWTGFDRCSAIILETNRFTLGTN</sequence>
<feature type="region of interest" description="Disordered" evidence="1">
    <location>
        <begin position="57"/>
        <end position="76"/>
    </location>
</feature>
<protein>
    <submittedName>
        <fullName evidence="2">Uncharacterized protein</fullName>
    </submittedName>
</protein>
<dbReference type="AlphaFoldDB" id="A0A7C9ERD2"/>
<feature type="region of interest" description="Disordered" evidence="1">
    <location>
        <begin position="1"/>
        <end position="22"/>
    </location>
</feature>
<organism evidence="2">
    <name type="scientific">Opuntia streptacantha</name>
    <name type="common">Prickly pear cactus</name>
    <name type="synonym">Opuntia cardona</name>
    <dbReference type="NCBI Taxonomy" id="393608"/>
    <lineage>
        <taxon>Eukaryota</taxon>
        <taxon>Viridiplantae</taxon>
        <taxon>Streptophyta</taxon>
        <taxon>Embryophyta</taxon>
        <taxon>Tracheophyta</taxon>
        <taxon>Spermatophyta</taxon>
        <taxon>Magnoliopsida</taxon>
        <taxon>eudicotyledons</taxon>
        <taxon>Gunneridae</taxon>
        <taxon>Pentapetalae</taxon>
        <taxon>Caryophyllales</taxon>
        <taxon>Cactineae</taxon>
        <taxon>Cactaceae</taxon>
        <taxon>Opuntioideae</taxon>
        <taxon>Opuntia</taxon>
    </lineage>
</organism>
<dbReference type="EMBL" id="GISG01256281">
    <property type="protein sequence ID" value="MBA4672727.1"/>
    <property type="molecule type" value="Transcribed_RNA"/>
</dbReference>